<dbReference type="InterPro" id="IPR011598">
    <property type="entry name" value="bHLH_dom"/>
</dbReference>
<dbReference type="PROSITE" id="PS50888">
    <property type="entry name" value="BHLH"/>
    <property type="match status" value="1"/>
</dbReference>
<comment type="caution">
    <text evidence="7">The sequence shown here is derived from an EMBL/GenBank/DDBJ whole genome shotgun (WGS) entry which is preliminary data.</text>
</comment>
<keyword evidence="3" id="KW-0238">DNA-binding</keyword>
<organism evidence="7 8">
    <name type="scientific">Cloeon dipterum</name>
    <dbReference type="NCBI Taxonomy" id="197152"/>
    <lineage>
        <taxon>Eukaryota</taxon>
        <taxon>Metazoa</taxon>
        <taxon>Ecdysozoa</taxon>
        <taxon>Arthropoda</taxon>
        <taxon>Hexapoda</taxon>
        <taxon>Insecta</taxon>
        <taxon>Pterygota</taxon>
        <taxon>Palaeoptera</taxon>
        <taxon>Ephemeroptera</taxon>
        <taxon>Pisciforma</taxon>
        <taxon>Baetidae</taxon>
        <taxon>Cloeon</taxon>
    </lineage>
</organism>
<dbReference type="PANTHER" id="PTHR23349">
    <property type="entry name" value="BASIC HELIX-LOOP-HELIX TRANSCRIPTION FACTOR, TWIST"/>
    <property type="match status" value="1"/>
</dbReference>
<dbReference type="GO" id="GO:0046983">
    <property type="term" value="F:protein dimerization activity"/>
    <property type="evidence" value="ECO:0007669"/>
    <property type="project" value="InterPro"/>
</dbReference>
<keyword evidence="8" id="KW-1185">Reference proteome</keyword>
<dbReference type="OrthoDB" id="10055449at2759"/>
<dbReference type="SMART" id="SM00353">
    <property type="entry name" value="HLH"/>
    <property type="match status" value="1"/>
</dbReference>
<gene>
    <name evidence="7" type="ORF">CLODIP_2_CD05463</name>
</gene>
<evidence type="ECO:0000313" key="8">
    <source>
        <dbReference type="Proteomes" id="UP000494165"/>
    </source>
</evidence>
<dbReference type="InterPro" id="IPR050283">
    <property type="entry name" value="E-box_TF_Regulators"/>
</dbReference>
<keyword evidence="4" id="KW-0804">Transcription</keyword>
<evidence type="ECO:0000259" key="6">
    <source>
        <dbReference type="PROSITE" id="PS50888"/>
    </source>
</evidence>
<dbReference type="Gene3D" id="4.10.280.10">
    <property type="entry name" value="Helix-loop-helix DNA-binding domain"/>
    <property type="match status" value="1"/>
</dbReference>
<keyword evidence="5" id="KW-0539">Nucleus</keyword>
<dbReference type="SUPFAM" id="SSF47459">
    <property type="entry name" value="HLH, helix-loop-helix DNA-binding domain"/>
    <property type="match status" value="1"/>
</dbReference>
<comment type="subcellular location">
    <subcellularLocation>
        <location evidence="1">Nucleus</location>
    </subcellularLocation>
</comment>
<dbReference type="Pfam" id="PF00010">
    <property type="entry name" value="HLH"/>
    <property type="match status" value="1"/>
</dbReference>
<evidence type="ECO:0000256" key="3">
    <source>
        <dbReference type="ARBA" id="ARBA00023125"/>
    </source>
</evidence>
<dbReference type="EMBL" id="CADEPI010000180">
    <property type="protein sequence ID" value="CAB3379195.1"/>
    <property type="molecule type" value="Genomic_DNA"/>
</dbReference>
<proteinExistence type="predicted"/>
<dbReference type="PANTHER" id="PTHR23349:SF68">
    <property type="entry name" value="FI14601P"/>
    <property type="match status" value="1"/>
</dbReference>
<dbReference type="GO" id="GO:0032502">
    <property type="term" value="P:developmental process"/>
    <property type="evidence" value="ECO:0007669"/>
    <property type="project" value="TreeGrafter"/>
</dbReference>
<evidence type="ECO:0000256" key="4">
    <source>
        <dbReference type="ARBA" id="ARBA00023163"/>
    </source>
</evidence>
<dbReference type="Proteomes" id="UP000494165">
    <property type="component" value="Unassembled WGS sequence"/>
</dbReference>
<name>A0A8S1DMA8_9INSE</name>
<accession>A0A8S1DMA8</accession>
<feature type="domain" description="BHLH" evidence="6">
    <location>
        <begin position="102"/>
        <end position="154"/>
    </location>
</feature>
<sequence length="242" mass="26816">MSLDMGNSYATPVDCTNAPIYYNRYYPSPQHEYYGGGVWGGDCSPASSGRSVSPCDEYQPPLVSSATAGNDYPVHLHLAQGQMQGQGQGPLGVGVPPVRQVKRRSTANKKERRRTQSINTAFASLREHIPGIPGDTKLSKIKTLKHAIAYINHLMEMLAGDKISIDTARSAFRADLQQVVARRSAARHHLHSLHPHDLTQDDFSAGCPQVRFSSIKFFLNIRSEFNTNFNTNSLDIFFLILK</sequence>
<dbReference type="InterPro" id="IPR036638">
    <property type="entry name" value="HLH_DNA-bd_sf"/>
</dbReference>
<evidence type="ECO:0000256" key="1">
    <source>
        <dbReference type="ARBA" id="ARBA00004123"/>
    </source>
</evidence>
<dbReference type="GO" id="GO:0000977">
    <property type="term" value="F:RNA polymerase II transcription regulatory region sequence-specific DNA binding"/>
    <property type="evidence" value="ECO:0007669"/>
    <property type="project" value="TreeGrafter"/>
</dbReference>
<evidence type="ECO:0000313" key="7">
    <source>
        <dbReference type="EMBL" id="CAB3379195.1"/>
    </source>
</evidence>
<keyword evidence="2" id="KW-0805">Transcription regulation</keyword>
<dbReference type="GO" id="GO:0005634">
    <property type="term" value="C:nucleus"/>
    <property type="evidence" value="ECO:0007669"/>
    <property type="project" value="UniProtKB-SubCell"/>
</dbReference>
<dbReference type="CDD" id="cd11466">
    <property type="entry name" value="bHLH_TS_HAND"/>
    <property type="match status" value="1"/>
</dbReference>
<evidence type="ECO:0000256" key="5">
    <source>
        <dbReference type="ARBA" id="ARBA00023242"/>
    </source>
</evidence>
<protein>
    <recommendedName>
        <fullName evidence="6">BHLH domain-containing protein</fullName>
    </recommendedName>
</protein>
<dbReference type="AlphaFoldDB" id="A0A8S1DMA8"/>
<dbReference type="FunFam" id="4.10.280.10:FF:000010">
    <property type="entry name" value="Scleraxis bHLH transcription factor"/>
    <property type="match status" value="1"/>
</dbReference>
<evidence type="ECO:0000256" key="2">
    <source>
        <dbReference type="ARBA" id="ARBA00023015"/>
    </source>
</evidence>
<dbReference type="GO" id="GO:0000981">
    <property type="term" value="F:DNA-binding transcription factor activity, RNA polymerase II-specific"/>
    <property type="evidence" value="ECO:0007669"/>
    <property type="project" value="TreeGrafter"/>
</dbReference>
<reference evidence="7 8" key="1">
    <citation type="submission" date="2020-04" db="EMBL/GenBank/DDBJ databases">
        <authorList>
            <person name="Alioto T."/>
            <person name="Alioto T."/>
            <person name="Gomez Garrido J."/>
        </authorList>
    </citation>
    <scope>NUCLEOTIDE SEQUENCE [LARGE SCALE GENOMIC DNA]</scope>
</reference>